<gene>
    <name evidence="1" type="ORF">JOF39_001970</name>
</gene>
<name>A0ABS4XQV2_GLUPR</name>
<proteinExistence type="predicted"/>
<protein>
    <recommendedName>
        <fullName evidence="3">CdiI immunity protein domain-containing protein</fullName>
    </recommendedName>
</protein>
<evidence type="ECO:0000313" key="1">
    <source>
        <dbReference type="EMBL" id="MBP2398889.1"/>
    </source>
</evidence>
<keyword evidence="2" id="KW-1185">Reference proteome</keyword>
<dbReference type="RefSeq" id="WP_188947654.1">
    <property type="nucleotide sequence ID" value="NZ_BMPH01000003.1"/>
</dbReference>
<organism evidence="1 2">
    <name type="scientific">Glutamicibacter protophormiae</name>
    <name type="common">Brevibacterium protophormiae</name>
    <dbReference type="NCBI Taxonomy" id="37930"/>
    <lineage>
        <taxon>Bacteria</taxon>
        <taxon>Bacillati</taxon>
        <taxon>Actinomycetota</taxon>
        <taxon>Actinomycetes</taxon>
        <taxon>Micrococcales</taxon>
        <taxon>Micrococcaceae</taxon>
        <taxon>Glutamicibacter</taxon>
    </lineage>
</organism>
<accession>A0ABS4XQV2</accession>
<dbReference type="EMBL" id="JAGIOJ010000001">
    <property type="protein sequence ID" value="MBP2398889.1"/>
    <property type="molecule type" value="Genomic_DNA"/>
</dbReference>
<evidence type="ECO:0008006" key="3">
    <source>
        <dbReference type="Google" id="ProtNLM"/>
    </source>
</evidence>
<sequence length="139" mass="15832">MSEQPKLDPFAVEATAKNLYNQYGKGNWGADWDYLHPRIRAEYTDKVEELVSEYFAAALPGLSGGPWSVTQIRTYFEWGGQVRLDPAEFDRVLANERAEALEEAADAMDADASVHDPLRLKSDWIRIRAAQLRQETETR</sequence>
<comment type="caution">
    <text evidence="1">The sequence shown here is derived from an EMBL/GenBank/DDBJ whole genome shotgun (WGS) entry which is preliminary data.</text>
</comment>
<reference evidence="1 2" key="1">
    <citation type="submission" date="2021-03" db="EMBL/GenBank/DDBJ databases">
        <title>Sequencing the genomes of 1000 actinobacteria strains.</title>
        <authorList>
            <person name="Klenk H.-P."/>
        </authorList>
    </citation>
    <scope>NUCLEOTIDE SEQUENCE [LARGE SCALE GENOMIC DNA]</scope>
    <source>
        <strain evidence="1 2">DSM 20168</strain>
    </source>
</reference>
<dbReference type="Proteomes" id="UP001195422">
    <property type="component" value="Unassembled WGS sequence"/>
</dbReference>
<evidence type="ECO:0000313" key="2">
    <source>
        <dbReference type="Proteomes" id="UP001195422"/>
    </source>
</evidence>